<comment type="caution">
    <text evidence="2">The sequence shown here is derived from an EMBL/GenBank/DDBJ whole genome shotgun (WGS) entry which is preliminary data.</text>
</comment>
<dbReference type="RefSeq" id="XP_031869116.1">
    <property type="nucleotide sequence ID" value="XM_032014435.1"/>
</dbReference>
<sequence length="683" mass="73872">MADASTERFLQPVTGQDVAKTQIGPGKKRCWQSDKVEKQPDAKLCLKADRSSLSCLVVVREVLPTIAIILAIFFGASWRTFNFSDTSIFGFGINVDVQLALVGFLNKVLDVFVQASLKHTASIFLTVWMALGSRFSGVNMIDFQLKEELTQPWTCILNFWTRCSVLGWKGLGYWGVFRFIACLGVSTCVLLLALAVNTVGIPKARWYPNGAGGGWRLTDDVRKSMTITSPCMMLNGLDWMNYWNTGQNLVGSGGSAWDAALALAAASTLPLLGGLPHLYTSSPNGWLPIPSEVDGLITGINTVINGSTVQSISVQKSRVRDIFTNLRANGPESYYKHSSGWSGLINITVPILTTSCVSGLAMNGSIPIGTIPVNGPSDSSPTESKFIVPIGEIPFLNFTGATCAVVLNQALFPVGTWIVNMGDIDVSINNYGKNMNSTPVLLAPSIGDRASAQSLAIQLGSTVGRINGLLQTGLVYHMVLISRRLSFLNPDILAVNDIAGITIAMATITQHLLTTGAWNMTVSSDPNCNTTSFPVKWQVYGSGPRLAWEWVSVIVLAVVLTALVGGGIFTLTSQIEPGPWLDVGGMMLAANEAAKMKSVIGSIAGVASQKAKEAKYYVRDIRQGVVELVDETKDNRELKKNKSYVNEGYTVIASRPIDWEALQRTTKAFFNLSILKQILGRRR</sequence>
<proteinExistence type="predicted"/>
<dbReference type="OrthoDB" id="3552701at2759"/>
<keyword evidence="3" id="KW-1185">Reference proteome</keyword>
<keyword evidence="1" id="KW-0812">Transmembrane</keyword>
<name>A0A370TLQ8_9HELO</name>
<keyword evidence="1" id="KW-1133">Transmembrane helix</keyword>
<dbReference type="Proteomes" id="UP000254866">
    <property type="component" value="Unassembled WGS sequence"/>
</dbReference>
<feature type="transmembrane region" description="Helical" evidence="1">
    <location>
        <begin position="492"/>
        <end position="513"/>
    </location>
</feature>
<keyword evidence="1" id="KW-0472">Membrane</keyword>
<evidence type="ECO:0000313" key="3">
    <source>
        <dbReference type="Proteomes" id="UP000254866"/>
    </source>
</evidence>
<dbReference type="GeneID" id="43598661"/>
<organism evidence="2 3">
    <name type="scientific">Venustampulla echinocandica</name>
    <dbReference type="NCBI Taxonomy" id="2656787"/>
    <lineage>
        <taxon>Eukaryota</taxon>
        <taxon>Fungi</taxon>
        <taxon>Dikarya</taxon>
        <taxon>Ascomycota</taxon>
        <taxon>Pezizomycotina</taxon>
        <taxon>Leotiomycetes</taxon>
        <taxon>Helotiales</taxon>
        <taxon>Pleuroascaceae</taxon>
        <taxon>Venustampulla</taxon>
    </lineage>
</organism>
<accession>A0A370TLQ8</accession>
<dbReference type="EMBL" id="NPIC01000004">
    <property type="protein sequence ID" value="RDL36460.1"/>
    <property type="molecule type" value="Genomic_DNA"/>
</dbReference>
<feature type="transmembrane region" description="Helical" evidence="1">
    <location>
        <begin position="550"/>
        <end position="571"/>
    </location>
</feature>
<dbReference type="AlphaFoldDB" id="A0A370TLQ8"/>
<protein>
    <submittedName>
        <fullName evidence="2">Uncharacterized protein</fullName>
    </submittedName>
</protein>
<reference evidence="2 3" key="1">
    <citation type="journal article" date="2018" name="IMA Fungus">
        <title>IMA Genome-F 9: Draft genome sequence of Annulohypoxylon stygium, Aspergillus mulundensis, Berkeleyomyces basicola (syn. Thielaviopsis basicola), Ceratocystis smalleyi, two Cercospora beticola strains, Coleophoma cylindrospora, Fusarium fracticaudum, Phialophora cf. hyalina, and Morchella septimelata.</title>
        <authorList>
            <person name="Wingfield B.D."/>
            <person name="Bills G.F."/>
            <person name="Dong Y."/>
            <person name="Huang W."/>
            <person name="Nel W.J."/>
            <person name="Swalarsk-Parry B.S."/>
            <person name="Vaghefi N."/>
            <person name="Wilken P.M."/>
            <person name="An Z."/>
            <person name="de Beer Z.W."/>
            <person name="De Vos L."/>
            <person name="Chen L."/>
            <person name="Duong T.A."/>
            <person name="Gao Y."/>
            <person name="Hammerbacher A."/>
            <person name="Kikkert J.R."/>
            <person name="Li Y."/>
            <person name="Li H."/>
            <person name="Li K."/>
            <person name="Li Q."/>
            <person name="Liu X."/>
            <person name="Ma X."/>
            <person name="Naidoo K."/>
            <person name="Pethybridge S.J."/>
            <person name="Sun J."/>
            <person name="Steenkamp E.T."/>
            <person name="van der Nest M.A."/>
            <person name="van Wyk S."/>
            <person name="Wingfield M.J."/>
            <person name="Xiong C."/>
            <person name="Yue Q."/>
            <person name="Zhang X."/>
        </authorList>
    </citation>
    <scope>NUCLEOTIDE SEQUENCE [LARGE SCALE GENOMIC DNA]</scope>
    <source>
        <strain evidence="2 3">BP 5553</strain>
    </source>
</reference>
<evidence type="ECO:0000256" key="1">
    <source>
        <dbReference type="SAM" id="Phobius"/>
    </source>
</evidence>
<gene>
    <name evidence="2" type="ORF">BP5553_05812</name>
</gene>
<feature type="transmembrane region" description="Helical" evidence="1">
    <location>
        <begin position="176"/>
        <end position="196"/>
    </location>
</feature>
<feature type="transmembrane region" description="Helical" evidence="1">
    <location>
        <begin position="53"/>
        <end position="76"/>
    </location>
</feature>
<evidence type="ECO:0000313" key="2">
    <source>
        <dbReference type="EMBL" id="RDL36460.1"/>
    </source>
</evidence>